<keyword evidence="5" id="KW-1185">Reference proteome</keyword>
<comment type="subcellular location">
    <subcellularLocation>
        <location evidence="2">Gas vesicle</location>
    </subcellularLocation>
</comment>
<evidence type="ECO:0000256" key="1">
    <source>
        <dbReference type="ARBA" id="ARBA00022987"/>
    </source>
</evidence>
<evidence type="ECO:0000256" key="3">
    <source>
        <dbReference type="ARBA" id="ARBA00035643"/>
    </source>
</evidence>
<evidence type="ECO:0000313" key="4">
    <source>
        <dbReference type="EMBL" id="BBA95419.1"/>
    </source>
</evidence>
<protein>
    <submittedName>
        <fullName evidence="4">Putative gas vesicle synthesis protein</fullName>
    </submittedName>
</protein>
<reference evidence="4 5" key="2">
    <citation type="journal article" date="2011" name="J. Antibiot.">
        <title>Furaquinocins I and J: novel polyketide isoprenoid hybrid compounds from Streptomyces reveromyceticus SN-593.</title>
        <authorList>
            <person name="Panthee S."/>
            <person name="Takahashi S."/>
            <person name="Takagi H."/>
            <person name="Nogawa T."/>
            <person name="Oowada E."/>
            <person name="Uramoto M."/>
            <person name="Osada H."/>
        </authorList>
    </citation>
    <scope>NUCLEOTIDE SEQUENCE [LARGE SCALE GENOMIC DNA]</scope>
    <source>
        <strain evidence="4 5">SN-593</strain>
    </source>
</reference>
<organism evidence="4 5">
    <name type="scientific">Actinacidiphila reveromycinica</name>
    <dbReference type="NCBI Taxonomy" id="659352"/>
    <lineage>
        <taxon>Bacteria</taxon>
        <taxon>Bacillati</taxon>
        <taxon>Actinomycetota</taxon>
        <taxon>Actinomycetes</taxon>
        <taxon>Kitasatosporales</taxon>
        <taxon>Streptomycetaceae</taxon>
        <taxon>Actinacidiphila</taxon>
    </lineage>
</organism>
<dbReference type="Pfam" id="PF06386">
    <property type="entry name" value="GvpL_GvpF"/>
    <property type="match status" value="1"/>
</dbReference>
<reference evidence="4 5" key="3">
    <citation type="journal article" date="2011" name="Nat. Chem. Biol.">
        <title>Reveromycin A biosynthesis uses RevG and RevJ for stereospecific spiroacetal formation.</title>
        <authorList>
            <person name="Takahashi S."/>
            <person name="Toyoda A."/>
            <person name="Sekiyama Y."/>
            <person name="Takagi H."/>
            <person name="Nogawa T."/>
            <person name="Uramoto M."/>
            <person name="Suzuki R."/>
            <person name="Koshino H."/>
            <person name="Kumano T."/>
            <person name="Panthee S."/>
            <person name="Dairi T."/>
            <person name="Ishikawa J."/>
            <person name="Ikeda H."/>
            <person name="Sakaki Y."/>
            <person name="Osada H."/>
        </authorList>
    </citation>
    <scope>NUCLEOTIDE SEQUENCE [LARGE SCALE GENOMIC DNA]</scope>
    <source>
        <strain evidence="4 5">SN-593</strain>
    </source>
</reference>
<accession>A0A7U3VLD0</accession>
<dbReference type="PANTHER" id="PTHR36852">
    <property type="entry name" value="PROTEIN GVPL 2"/>
    <property type="match status" value="1"/>
</dbReference>
<dbReference type="AlphaFoldDB" id="A0A7U3VLD0"/>
<dbReference type="KEGG" id="arev:RVR_264"/>
<keyword evidence="1" id="KW-0304">Gas vesicle</keyword>
<sequence>MSTYVYAVTGADVSLPRGVHGIGDPPARLRALVAGRLAAVVSAAPPRLRAYRRDLQAHQNALLALADGGPVLPARFGVVAEDEDAVVARLRTEAEGYGAALARVAGRVELNLKVSPVESGLADLVREDAEVRRLREEARRRPGYDTSVRLGEVVAAGLRRRAEAVAREAVAALTALADETRPGPDVPGCVLNTSFLVAADRADGCRTAVDALAGRHAASAGLRLTGPLPCYSFSDVPTLAEI</sequence>
<reference evidence="4 5" key="4">
    <citation type="journal article" date="2020" name="Sci. Rep.">
        <title>beta-carboline chemical signals induce reveromycin production through a LuxR family regulator in Streptomyces sp. SN-593.</title>
        <authorList>
            <person name="Panthee S."/>
            <person name="Kito N."/>
            <person name="Hayashi T."/>
            <person name="Shimizu T."/>
            <person name="Ishikawa J."/>
            <person name="Hamamoto H."/>
            <person name="Osada H."/>
            <person name="Takahashi S."/>
        </authorList>
    </citation>
    <scope>NUCLEOTIDE SEQUENCE [LARGE SCALE GENOMIC DNA]</scope>
    <source>
        <strain evidence="4 5">SN-593</strain>
    </source>
</reference>
<dbReference type="RefSeq" id="WP_346731431.1">
    <property type="nucleotide sequence ID" value="NZ_AP018365.1"/>
</dbReference>
<dbReference type="Proteomes" id="UP000595703">
    <property type="component" value="Chromosome"/>
</dbReference>
<gene>
    <name evidence="4" type="ORF">RVR_264</name>
</gene>
<proteinExistence type="inferred from homology"/>
<name>A0A7U3VLD0_9ACTN</name>
<dbReference type="InterPro" id="IPR009430">
    <property type="entry name" value="GvpL/GvpF"/>
</dbReference>
<evidence type="ECO:0000313" key="5">
    <source>
        <dbReference type="Proteomes" id="UP000595703"/>
    </source>
</evidence>
<comment type="similarity">
    <text evidence="3">Belongs to the gas vesicle GvpF/GvpL family.</text>
</comment>
<dbReference type="PANTHER" id="PTHR36852:SF1">
    <property type="entry name" value="PROTEIN GVPL 2"/>
    <property type="match status" value="1"/>
</dbReference>
<reference evidence="4 5" key="1">
    <citation type="journal article" date="2010" name="J. Bacteriol.">
        <title>Biochemical characterization of a novel indole prenyltransferase from Streptomyces sp. SN-593.</title>
        <authorList>
            <person name="Takahashi S."/>
            <person name="Takagi H."/>
            <person name="Toyoda A."/>
            <person name="Uramoto M."/>
            <person name="Nogawa T."/>
            <person name="Ueki M."/>
            <person name="Sakaki Y."/>
            <person name="Osada H."/>
        </authorList>
    </citation>
    <scope>NUCLEOTIDE SEQUENCE [LARGE SCALE GENOMIC DNA]</scope>
    <source>
        <strain evidence="4 5">SN-593</strain>
    </source>
</reference>
<dbReference type="GO" id="GO:0031411">
    <property type="term" value="C:gas vesicle"/>
    <property type="evidence" value="ECO:0007669"/>
    <property type="project" value="UniProtKB-SubCell"/>
</dbReference>
<dbReference type="GO" id="GO:0031412">
    <property type="term" value="P:gas vesicle organization"/>
    <property type="evidence" value="ECO:0007669"/>
    <property type="project" value="InterPro"/>
</dbReference>
<dbReference type="EMBL" id="AP018365">
    <property type="protein sequence ID" value="BBA95419.1"/>
    <property type="molecule type" value="Genomic_DNA"/>
</dbReference>
<evidence type="ECO:0000256" key="2">
    <source>
        <dbReference type="ARBA" id="ARBA00035108"/>
    </source>
</evidence>